<dbReference type="SUPFAM" id="SSF48498">
    <property type="entry name" value="Tetracyclin repressor-like, C-terminal domain"/>
    <property type="match status" value="1"/>
</dbReference>
<gene>
    <name evidence="6" type="ORF">ACFQBT_12280</name>
</gene>
<dbReference type="PRINTS" id="PR00455">
    <property type="entry name" value="HTHTETR"/>
</dbReference>
<name>A0ABW2AUI9_9MICO</name>
<dbReference type="RefSeq" id="WP_377823046.1">
    <property type="nucleotide sequence ID" value="NZ_JBHSWJ010000002.1"/>
</dbReference>
<feature type="DNA-binding region" description="H-T-H motif" evidence="4">
    <location>
        <begin position="28"/>
        <end position="47"/>
    </location>
</feature>
<evidence type="ECO:0000256" key="3">
    <source>
        <dbReference type="ARBA" id="ARBA00023163"/>
    </source>
</evidence>
<keyword evidence="3" id="KW-0804">Transcription</keyword>
<dbReference type="Proteomes" id="UP001596356">
    <property type="component" value="Unassembled WGS sequence"/>
</dbReference>
<dbReference type="SUPFAM" id="SSF46689">
    <property type="entry name" value="Homeodomain-like"/>
    <property type="match status" value="1"/>
</dbReference>
<keyword evidence="2 4" id="KW-0238">DNA-binding</keyword>
<dbReference type="PANTHER" id="PTHR30055">
    <property type="entry name" value="HTH-TYPE TRANSCRIPTIONAL REGULATOR RUTR"/>
    <property type="match status" value="1"/>
</dbReference>
<evidence type="ECO:0000313" key="6">
    <source>
        <dbReference type="EMBL" id="MFC6714550.1"/>
    </source>
</evidence>
<dbReference type="PROSITE" id="PS50977">
    <property type="entry name" value="HTH_TETR_2"/>
    <property type="match status" value="1"/>
</dbReference>
<dbReference type="Gene3D" id="1.10.357.10">
    <property type="entry name" value="Tetracycline Repressor, domain 2"/>
    <property type="match status" value="1"/>
</dbReference>
<accession>A0ABW2AUI9</accession>
<dbReference type="InterPro" id="IPR001647">
    <property type="entry name" value="HTH_TetR"/>
</dbReference>
<dbReference type="EMBL" id="JBHSWJ010000002">
    <property type="protein sequence ID" value="MFC6714550.1"/>
    <property type="molecule type" value="Genomic_DNA"/>
</dbReference>
<evidence type="ECO:0000313" key="7">
    <source>
        <dbReference type="Proteomes" id="UP001596356"/>
    </source>
</evidence>
<sequence>MRADAAANAHAITAAAKVLLATHGADIPLSAVAEQAGVGIATLYRHFGTREELFLAVARSLRDQALATIERHRARWDEDPEKAWTTLVHDLASIRPGALIPGLLDIAADEALRDDLTRIRGDILNAFDDVLEKAKAAGLVQEDLSPARFQLGLATLTRPLPDPLCRTCRWTGSATG</sequence>
<dbReference type="Pfam" id="PF00440">
    <property type="entry name" value="TetR_N"/>
    <property type="match status" value="1"/>
</dbReference>
<dbReference type="PANTHER" id="PTHR30055:SF234">
    <property type="entry name" value="HTH-TYPE TRANSCRIPTIONAL REGULATOR BETI"/>
    <property type="match status" value="1"/>
</dbReference>
<evidence type="ECO:0000259" key="5">
    <source>
        <dbReference type="PROSITE" id="PS50977"/>
    </source>
</evidence>
<organism evidence="6 7">
    <name type="scientific">Branchiibius cervicis</name>
    <dbReference type="NCBI Taxonomy" id="908252"/>
    <lineage>
        <taxon>Bacteria</taxon>
        <taxon>Bacillati</taxon>
        <taxon>Actinomycetota</taxon>
        <taxon>Actinomycetes</taxon>
        <taxon>Micrococcales</taxon>
        <taxon>Dermacoccaceae</taxon>
        <taxon>Branchiibius</taxon>
    </lineage>
</organism>
<comment type="caution">
    <text evidence="6">The sequence shown here is derived from an EMBL/GenBank/DDBJ whole genome shotgun (WGS) entry which is preliminary data.</text>
</comment>
<proteinExistence type="predicted"/>
<evidence type="ECO:0000256" key="1">
    <source>
        <dbReference type="ARBA" id="ARBA00023015"/>
    </source>
</evidence>
<keyword evidence="1" id="KW-0805">Transcription regulation</keyword>
<keyword evidence="7" id="KW-1185">Reference proteome</keyword>
<dbReference type="InterPro" id="IPR036271">
    <property type="entry name" value="Tet_transcr_reg_TetR-rel_C_sf"/>
</dbReference>
<reference evidence="7" key="1">
    <citation type="journal article" date="2019" name="Int. J. Syst. Evol. Microbiol.">
        <title>The Global Catalogue of Microorganisms (GCM) 10K type strain sequencing project: providing services to taxonomists for standard genome sequencing and annotation.</title>
        <authorList>
            <consortium name="The Broad Institute Genomics Platform"/>
            <consortium name="The Broad Institute Genome Sequencing Center for Infectious Disease"/>
            <person name="Wu L."/>
            <person name="Ma J."/>
        </authorList>
    </citation>
    <scope>NUCLEOTIDE SEQUENCE [LARGE SCALE GENOMIC DNA]</scope>
    <source>
        <strain evidence="7">NBRC 106593</strain>
    </source>
</reference>
<protein>
    <submittedName>
        <fullName evidence="6">TetR/AcrR family transcriptional regulator</fullName>
    </submittedName>
</protein>
<feature type="domain" description="HTH tetR-type" evidence="5">
    <location>
        <begin position="5"/>
        <end position="65"/>
    </location>
</feature>
<dbReference type="InterPro" id="IPR009057">
    <property type="entry name" value="Homeodomain-like_sf"/>
</dbReference>
<evidence type="ECO:0000256" key="2">
    <source>
        <dbReference type="ARBA" id="ARBA00023125"/>
    </source>
</evidence>
<dbReference type="InterPro" id="IPR050109">
    <property type="entry name" value="HTH-type_TetR-like_transc_reg"/>
</dbReference>
<evidence type="ECO:0000256" key="4">
    <source>
        <dbReference type="PROSITE-ProRule" id="PRU00335"/>
    </source>
</evidence>